<sequence length="104" mass="11969">MEEHQYKALTDHLVDGSTMEKVVKEMMQKLYEKCVPVEKREHVEKIIVQEEARRKAEDASRRFVFIEAKKDGGTSCRIGERYGTPLEVAHACALHYSQAKKMTG</sequence>
<organism evidence="1 2">
    <name type="scientific">Hungatella hathewayi</name>
    <dbReference type="NCBI Taxonomy" id="154046"/>
    <lineage>
        <taxon>Bacteria</taxon>
        <taxon>Bacillati</taxon>
        <taxon>Bacillota</taxon>
        <taxon>Clostridia</taxon>
        <taxon>Lachnospirales</taxon>
        <taxon>Lachnospiraceae</taxon>
        <taxon>Hungatella</taxon>
    </lineage>
</organism>
<reference evidence="1 2" key="1">
    <citation type="submission" date="2018-08" db="EMBL/GenBank/DDBJ databases">
        <title>A genome reference for cultivated species of the human gut microbiota.</title>
        <authorList>
            <person name="Zou Y."/>
            <person name="Xue W."/>
            <person name="Luo G."/>
        </authorList>
    </citation>
    <scope>NUCLEOTIDE SEQUENCE [LARGE SCALE GENOMIC DNA]</scope>
    <source>
        <strain evidence="1 2">TF05-11AC</strain>
    </source>
</reference>
<dbReference type="Proteomes" id="UP000261257">
    <property type="component" value="Unassembled WGS sequence"/>
</dbReference>
<protein>
    <submittedName>
        <fullName evidence="1">Uncharacterized protein</fullName>
    </submittedName>
</protein>
<comment type="caution">
    <text evidence="1">The sequence shown here is derived from an EMBL/GenBank/DDBJ whole genome shotgun (WGS) entry which is preliminary data.</text>
</comment>
<evidence type="ECO:0000313" key="2">
    <source>
        <dbReference type="Proteomes" id="UP000261257"/>
    </source>
</evidence>
<accession>A0A3E4UA73</accession>
<evidence type="ECO:0000313" key="1">
    <source>
        <dbReference type="EMBL" id="RGM05021.1"/>
    </source>
</evidence>
<name>A0A3E4UA73_9FIRM</name>
<proteinExistence type="predicted"/>
<dbReference type="EMBL" id="QSSQ01000008">
    <property type="protein sequence ID" value="RGM05021.1"/>
    <property type="molecule type" value="Genomic_DNA"/>
</dbReference>
<dbReference type="AlphaFoldDB" id="A0A3E4UA73"/>
<gene>
    <name evidence="1" type="ORF">DXC39_11985</name>
</gene>